<accession>A0AAD7SR48</accession>
<reference evidence="2" key="1">
    <citation type="journal article" date="2023" name="Science">
        <title>Genome structures resolve the early diversification of teleost fishes.</title>
        <authorList>
            <person name="Parey E."/>
            <person name="Louis A."/>
            <person name="Montfort J."/>
            <person name="Bouchez O."/>
            <person name="Roques C."/>
            <person name="Iampietro C."/>
            <person name="Lluch J."/>
            <person name="Castinel A."/>
            <person name="Donnadieu C."/>
            <person name="Desvignes T."/>
            <person name="Floi Bucao C."/>
            <person name="Jouanno E."/>
            <person name="Wen M."/>
            <person name="Mejri S."/>
            <person name="Dirks R."/>
            <person name="Jansen H."/>
            <person name="Henkel C."/>
            <person name="Chen W.J."/>
            <person name="Zahm M."/>
            <person name="Cabau C."/>
            <person name="Klopp C."/>
            <person name="Thompson A.W."/>
            <person name="Robinson-Rechavi M."/>
            <person name="Braasch I."/>
            <person name="Lecointre G."/>
            <person name="Bobe J."/>
            <person name="Postlethwait J.H."/>
            <person name="Berthelot C."/>
            <person name="Roest Crollius H."/>
            <person name="Guiguen Y."/>
        </authorList>
    </citation>
    <scope>NUCLEOTIDE SEQUENCE</scope>
    <source>
        <strain evidence="2">NC1722</strain>
    </source>
</reference>
<organism evidence="2 3">
    <name type="scientific">Aldrovandia affinis</name>
    <dbReference type="NCBI Taxonomy" id="143900"/>
    <lineage>
        <taxon>Eukaryota</taxon>
        <taxon>Metazoa</taxon>
        <taxon>Chordata</taxon>
        <taxon>Craniata</taxon>
        <taxon>Vertebrata</taxon>
        <taxon>Euteleostomi</taxon>
        <taxon>Actinopterygii</taxon>
        <taxon>Neopterygii</taxon>
        <taxon>Teleostei</taxon>
        <taxon>Notacanthiformes</taxon>
        <taxon>Halosauridae</taxon>
        <taxon>Aldrovandia</taxon>
    </lineage>
</organism>
<evidence type="ECO:0000313" key="3">
    <source>
        <dbReference type="Proteomes" id="UP001221898"/>
    </source>
</evidence>
<evidence type="ECO:0000256" key="1">
    <source>
        <dbReference type="SAM" id="MobiDB-lite"/>
    </source>
</evidence>
<evidence type="ECO:0000313" key="2">
    <source>
        <dbReference type="EMBL" id="KAJ8407086.1"/>
    </source>
</evidence>
<name>A0AAD7SR48_9TELE</name>
<sequence length="100" mass="11408">MFQPHPPPLRGDPSRPWTPGDMPQQMAHFPALTADGDSRRSSHWKAPGRHYLWRRDSRTLRALRSQLGGDVFSRGGELFSELPAQFCLYLLLHHARSGAY</sequence>
<comment type="caution">
    <text evidence="2">The sequence shown here is derived from an EMBL/GenBank/DDBJ whole genome shotgun (WGS) entry which is preliminary data.</text>
</comment>
<feature type="region of interest" description="Disordered" evidence="1">
    <location>
        <begin position="1"/>
        <end position="25"/>
    </location>
</feature>
<dbReference type="EMBL" id="JAINUG010000040">
    <property type="protein sequence ID" value="KAJ8407086.1"/>
    <property type="molecule type" value="Genomic_DNA"/>
</dbReference>
<dbReference type="Proteomes" id="UP001221898">
    <property type="component" value="Unassembled WGS sequence"/>
</dbReference>
<gene>
    <name evidence="2" type="ORF">AAFF_G00287620</name>
</gene>
<protein>
    <submittedName>
        <fullName evidence="2">Uncharacterized protein</fullName>
    </submittedName>
</protein>
<keyword evidence="3" id="KW-1185">Reference proteome</keyword>
<dbReference type="AlphaFoldDB" id="A0AAD7SR48"/>
<proteinExistence type="predicted"/>
<feature type="compositionally biased region" description="Pro residues" evidence="1">
    <location>
        <begin position="1"/>
        <end position="10"/>
    </location>
</feature>